<dbReference type="AlphaFoldDB" id="A0A174BDH4"/>
<feature type="region of interest" description="Disordered" evidence="1">
    <location>
        <begin position="1"/>
        <end position="79"/>
    </location>
</feature>
<evidence type="ECO:0000256" key="2">
    <source>
        <dbReference type="SAM" id="Phobius"/>
    </source>
</evidence>
<keyword evidence="2" id="KW-1133">Transmembrane helix</keyword>
<dbReference type="EMBL" id="CYYI01000008">
    <property type="protein sequence ID" value="CUN97775.1"/>
    <property type="molecule type" value="Genomic_DNA"/>
</dbReference>
<keyword evidence="2" id="KW-0812">Transmembrane</keyword>
<protein>
    <submittedName>
        <fullName evidence="3">Uncharacterized protein</fullName>
    </submittedName>
</protein>
<dbReference type="Proteomes" id="UP000095647">
    <property type="component" value="Unassembled WGS sequence"/>
</dbReference>
<accession>A0A174BDH4</accession>
<feature type="transmembrane region" description="Helical" evidence="2">
    <location>
        <begin position="87"/>
        <end position="108"/>
    </location>
</feature>
<feature type="compositionally biased region" description="Low complexity" evidence="1">
    <location>
        <begin position="48"/>
        <end position="63"/>
    </location>
</feature>
<proteinExistence type="predicted"/>
<evidence type="ECO:0000256" key="1">
    <source>
        <dbReference type="SAM" id="MobiDB-lite"/>
    </source>
</evidence>
<evidence type="ECO:0000313" key="4">
    <source>
        <dbReference type="Proteomes" id="UP000095647"/>
    </source>
</evidence>
<feature type="compositionally biased region" description="Low complexity" evidence="1">
    <location>
        <begin position="28"/>
        <end position="40"/>
    </location>
</feature>
<sequence>MFPSVFTDSTFKKKGKRLRRTFLTANTPPYGQPQNGQPQYNQPPQPQAPNYSQPQPGGLQYGQPQPPMPGNFPSQQAGAAAKNKPPVAIIIGAVAVVVVIALAAVFFLTNRVSRSDYEEALVQTQALESSYTAINEEFSSAASATDNDSSSAYDEGKKKLKTFKQDSDKLAAMKAVKKDKDVKEKYETFERDRAKYERYMNDLAQTMPALMKMTHTCTKLPKFDSADMSSYYRDLSKALESCAADAGDLAKVPIKSYAEYGADMQESVSKKKDIVDQMADLNLNDIEYGSADYEKLQDLHAKMSDIDSPTLDQSDLQKAAKEADLSGSLKDLETTLSEKIK</sequence>
<organism evidence="3 4">
    <name type="scientific">Bifidobacterium adolescentis</name>
    <dbReference type="NCBI Taxonomy" id="1680"/>
    <lineage>
        <taxon>Bacteria</taxon>
        <taxon>Bacillati</taxon>
        <taxon>Actinomycetota</taxon>
        <taxon>Actinomycetes</taxon>
        <taxon>Bifidobacteriales</taxon>
        <taxon>Bifidobacteriaceae</taxon>
        <taxon>Bifidobacterium</taxon>
    </lineage>
</organism>
<name>A0A174BDH4_BIFAD</name>
<reference evidence="3 4" key="1">
    <citation type="submission" date="2015-09" db="EMBL/GenBank/DDBJ databases">
        <authorList>
            <consortium name="Pathogen Informatics"/>
        </authorList>
    </citation>
    <scope>NUCLEOTIDE SEQUENCE [LARGE SCALE GENOMIC DNA]</scope>
    <source>
        <strain evidence="3 4">2789STDY5608824</strain>
    </source>
</reference>
<keyword evidence="2" id="KW-0472">Membrane</keyword>
<evidence type="ECO:0000313" key="3">
    <source>
        <dbReference type="EMBL" id="CUN97775.1"/>
    </source>
</evidence>
<gene>
    <name evidence="3" type="ORF">ERS852382_01800</name>
</gene>
<dbReference type="SUPFAM" id="SSF81995">
    <property type="entry name" value="beta-sandwich domain of Sec23/24"/>
    <property type="match status" value="1"/>
</dbReference>